<feature type="region of interest" description="Disordered" evidence="1">
    <location>
        <begin position="225"/>
        <end position="259"/>
    </location>
</feature>
<dbReference type="OrthoDB" id="7485566at2759"/>
<reference evidence="2 3" key="1">
    <citation type="journal article" date="2016" name="Nat. Commun.">
        <title>Extremotolerant tardigrade genome and improved radiotolerance of human cultured cells by tardigrade-unique protein.</title>
        <authorList>
            <person name="Hashimoto T."/>
            <person name="Horikawa D.D."/>
            <person name="Saito Y."/>
            <person name="Kuwahara H."/>
            <person name="Kozuka-Hata H."/>
            <person name="Shin-I T."/>
            <person name="Minakuchi Y."/>
            <person name="Ohishi K."/>
            <person name="Motoyama A."/>
            <person name="Aizu T."/>
            <person name="Enomoto A."/>
            <person name="Kondo K."/>
            <person name="Tanaka S."/>
            <person name="Hara Y."/>
            <person name="Koshikawa S."/>
            <person name="Sagara H."/>
            <person name="Miura T."/>
            <person name="Yokobori S."/>
            <person name="Miyagawa K."/>
            <person name="Suzuki Y."/>
            <person name="Kubo T."/>
            <person name="Oyama M."/>
            <person name="Kohara Y."/>
            <person name="Fujiyama A."/>
            <person name="Arakawa K."/>
            <person name="Katayama T."/>
            <person name="Toyoda A."/>
            <person name="Kunieda T."/>
        </authorList>
    </citation>
    <scope>NUCLEOTIDE SEQUENCE [LARGE SCALE GENOMIC DNA]</scope>
    <source>
        <strain evidence="2 3">YOKOZUNA-1</strain>
    </source>
</reference>
<organism evidence="2 3">
    <name type="scientific">Ramazzottius varieornatus</name>
    <name type="common">Water bear</name>
    <name type="synonym">Tardigrade</name>
    <dbReference type="NCBI Taxonomy" id="947166"/>
    <lineage>
        <taxon>Eukaryota</taxon>
        <taxon>Metazoa</taxon>
        <taxon>Ecdysozoa</taxon>
        <taxon>Tardigrada</taxon>
        <taxon>Eutardigrada</taxon>
        <taxon>Parachela</taxon>
        <taxon>Hypsibioidea</taxon>
        <taxon>Ramazzottiidae</taxon>
        <taxon>Ramazzottius</taxon>
    </lineage>
</organism>
<name>A0A1D1VB58_RAMVA</name>
<dbReference type="AlphaFoldDB" id="A0A1D1VB58"/>
<evidence type="ECO:0000313" key="3">
    <source>
        <dbReference type="Proteomes" id="UP000186922"/>
    </source>
</evidence>
<evidence type="ECO:0000313" key="2">
    <source>
        <dbReference type="EMBL" id="GAU96967.1"/>
    </source>
</evidence>
<protein>
    <submittedName>
        <fullName evidence="2">Uncharacterized protein</fullName>
    </submittedName>
</protein>
<proteinExistence type="predicted"/>
<gene>
    <name evidence="2" type="primary">RvY_08331-1</name>
    <name evidence="2" type="synonym">RvY_08331.1</name>
    <name evidence="2" type="ORF">RvY_08331</name>
</gene>
<sequence>MATPDPKIPCPECGELYTSRGMSRHTGKTACETNQERNRRNNSAPSSQSVVAPADQLIATKPIHEGLQHLKASTKVIRRIPKGARMLEATSLTERKEDVLQKRSESSWRHLMLFSSAGLKQPDKDISKKGNLTTAVKNCEKHPKDAVLKKLVEGKINEGGICGALRVLSSEESVAVPTPEVLDTLRDTHPSESPDSLFPDPPDQLSLPEEVTVEEILAAVKSFPNGSAGGVDGLRPQHLKDMLSGAPNGGNGDASRSIG</sequence>
<evidence type="ECO:0000256" key="1">
    <source>
        <dbReference type="SAM" id="MobiDB-lite"/>
    </source>
</evidence>
<feature type="compositionally biased region" description="Low complexity" evidence="1">
    <location>
        <begin position="43"/>
        <end position="52"/>
    </location>
</feature>
<comment type="caution">
    <text evidence="2">The sequence shown here is derived from an EMBL/GenBank/DDBJ whole genome shotgun (WGS) entry which is preliminary data.</text>
</comment>
<dbReference type="Proteomes" id="UP000186922">
    <property type="component" value="Unassembled WGS sequence"/>
</dbReference>
<keyword evidence="3" id="KW-1185">Reference proteome</keyword>
<feature type="region of interest" description="Disordered" evidence="1">
    <location>
        <begin position="16"/>
        <end position="52"/>
    </location>
</feature>
<accession>A0A1D1VB58</accession>
<dbReference type="EMBL" id="BDGG01000003">
    <property type="protein sequence ID" value="GAU96967.1"/>
    <property type="molecule type" value="Genomic_DNA"/>
</dbReference>
<feature type="region of interest" description="Disordered" evidence="1">
    <location>
        <begin position="184"/>
        <end position="203"/>
    </location>
</feature>